<gene>
    <name evidence="2" type="ORF">IQ782_26645</name>
</gene>
<keyword evidence="3" id="KW-1185">Reference proteome</keyword>
<dbReference type="Proteomes" id="UP000607796">
    <property type="component" value="Unassembled WGS sequence"/>
</dbReference>
<evidence type="ECO:0000256" key="1">
    <source>
        <dbReference type="SAM" id="MobiDB-lite"/>
    </source>
</evidence>
<dbReference type="EMBL" id="JADFFK010000033">
    <property type="protein sequence ID" value="MBE9640438.1"/>
    <property type="molecule type" value="Genomic_DNA"/>
</dbReference>
<comment type="caution">
    <text evidence="2">The sequence shown here is derived from an EMBL/GenBank/DDBJ whole genome shotgun (WGS) entry which is preliminary data.</text>
</comment>
<sequence length="134" mass="14520">MDGRERADLGFGSELDDFDPENWQPQPRPAPQSDPNLRKLAEASGFRSREAAVPVSAGQGAPVAGPAAVPSRAEVAEAPAPLRRRRTGRNQQFNLKARPETIEAYCRIADAQGWGLGETLEQAVALLEERFGRG</sequence>
<reference evidence="2 3" key="1">
    <citation type="journal article" date="2021" name="Int. J. Syst. Evol. Microbiol.">
        <title>Salipiger mangrovisoli sp. nov., isolated from mangrove soil and the proposal for the reclassification of Paraphaeobacter pallidus as Salipiger pallidus comb. nov.</title>
        <authorList>
            <person name="Du J."/>
            <person name="Liu Y."/>
            <person name="Pei T."/>
            <person name="Deng M.R."/>
            <person name="Zhu H."/>
        </authorList>
    </citation>
    <scope>NUCLEOTIDE SEQUENCE [LARGE SCALE GENOMIC DNA]</scope>
    <source>
        <strain evidence="2 3">6D45A</strain>
    </source>
</reference>
<protein>
    <submittedName>
        <fullName evidence="2">Stability/partitioning determinant</fullName>
    </submittedName>
</protein>
<feature type="region of interest" description="Disordered" evidence="1">
    <location>
        <begin position="50"/>
        <end position="72"/>
    </location>
</feature>
<organism evidence="2 3">
    <name type="scientific">Salipiger mangrovisoli</name>
    <dbReference type="NCBI Taxonomy" id="2865933"/>
    <lineage>
        <taxon>Bacteria</taxon>
        <taxon>Pseudomonadati</taxon>
        <taxon>Pseudomonadota</taxon>
        <taxon>Alphaproteobacteria</taxon>
        <taxon>Rhodobacterales</taxon>
        <taxon>Roseobacteraceae</taxon>
        <taxon>Salipiger</taxon>
    </lineage>
</organism>
<feature type="compositionally biased region" description="Low complexity" evidence="1">
    <location>
        <begin position="51"/>
        <end position="70"/>
    </location>
</feature>
<evidence type="ECO:0000313" key="2">
    <source>
        <dbReference type="EMBL" id="MBE9640438.1"/>
    </source>
</evidence>
<feature type="region of interest" description="Disordered" evidence="1">
    <location>
        <begin position="1"/>
        <end position="37"/>
    </location>
</feature>
<dbReference type="RefSeq" id="WP_194137708.1">
    <property type="nucleotide sequence ID" value="NZ_JADFFK010000033.1"/>
</dbReference>
<proteinExistence type="predicted"/>
<evidence type="ECO:0000313" key="3">
    <source>
        <dbReference type="Proteomes" id="UP000607796"/>
    </source>
</evidence>
<name>A0ABR9XA23_9RHOB</name>
<accession>A0ABR9XA23</accession>